<sequence length="248" mass="28533">MVDTWFAAFVDRIGEECSGDRQNVGTIAATTTGFNDTIDFLFLRHVLEDAETCLHRASLPPLNVYVDESNDKVLDRLPGNFQSYRQPERSRSYSIERTRTYARLPCDVDMPPHRLDLKQSCIYTIQQNLLVQNGLMRNARVRVAALHCRFVEVQLINTFESRNTPPPQLCVPSKLFVPDIESKTASFATHMRRRLMHEPYSTFEQRAICSRSIVHDVVEGENAETRCVYLQRRKRGKAANVVFPELLL</sequence>
<dbReference type="Proteomes" id="UP000807769">
    <property type="component" value="Unassembled WGS sequence"/>
</dbReference>
<evidence type="ECO:0000313" key="1">
    <source>
        <dbReference type="EMBL" id="KAG1805217.1"/>
    </source>
</evidence>
<reference evidence="1" key="1">
    <citation type="journal article" date="2020" name="New Phytol.">
        <title>Comparative genomics reveals dynamic genome evolution in host specialist ectomycorrhizal fungi.</title>
        <authorList>
            <person name="Lofgren L.A."/>
            <person name="Nguyen N.H."/>
            <person name="Vilgalys R."/>
            <person name="Ruytinx J."/>
            <person name="Liao H.L."/>
            <person name="Branco S."/>
            <person name="Kuo A."/>
            <person name="LaButti K."/>
            <person name="Lipzen A."/>
            <person name="Andreopoulos W."/>
            <person name="Pangilinan J."/>
            <person name="Riley R."/>
            <person name="Hundley H."/>
            <person name="Na H."/>
            <person name="Barry K."/>
            <person name="Grigoriev I.V."/>
            <person name="Stajich J.E."/>
            <person name="Kennedy P.G."/>
        </authorList>
    </citation>
    <scope>NUCLEOTIDE SEQUENCE</scope>
    <source>
        <strain evidence="1">MN1</strain>
    </source>
</reference>
<dbReference type="GeneID" id="64638279"/>
<organism evidence="1 2">
    <name type="scientific">Suillus subaureus</name>
    <dbReference type="NCBI Taxonomy" id="48587"/>
    <lineage>
        <taxon>Eukaryota</taxon>
        <taxon>Fungi</taxon>
        <taxon>Dikarya</taxon>
        <taxon>Basidiomycota</taxon>
        <taxon>Agaricomycotina</taxon>
        <taxon>Agaricomycetes</taxon>
        <taxon>Agaricomycetidae</taxon>
        <taxon>Boletales</taxon>
        <taxon>Suillineae</taxon>
        <taxon>Suillaceae</taxon>
        <taxon>Suillus</taxon>
    </lineage>
</organism>
<protein>
    <recommendedName>
        <fullName evidence="3">DNA helicase</fullName>
    </recommendedName>
</protein>
<dbReference type="OrthoDB" id="3366231at2759"/>
<dbReference type="AlphaFoldDB" id="A0A9P7J6N4"/>
<name>A0A9P7J6N4_9AGAM</name>
<gene>
    <name evidence="1" type="ORF">BJ212DRAFT_879798</name>
</gene>
<evidence type="ECO:0000313" key="2">
    <source>
        <dbReference type="Proteomes" id="UP000807769"/>
    </source>
</evidence>
<accession>A0A9P7J6N4</accession>
<keyword evidence="2" id="KW-1185">Reference proteome</keyword>
<comment type="caution">
    <text evidence="1">The sequence shown here is derived from an EMBL/GenBank/DDBJ whole genome shotgun (WGS) entry which is preliminary data.</text>
</comment>
<evidence type="ECO:0008006" key="3">
    <source>
        <dbReference type="Google" id="ProtNLM"/>
    </source>
</evidence>
<dbReference type="RefSeq" id="XP_041187139.1">
    <property type="nucleotide sequence ID" value="XM_041344263.1"/>
</dbReference>
<proteinExistence type="predicted"/>
<dbReference type="EMBL" id="JABBWG010000055">
    <property type="protein sequence ID" value="KAG1805217.1"/>
    <property type="molecule type" value="Genomic_DNA"/>
</dbReference>